<dbReference type="AlphaFoldDB" id="A0A1F2ULW8"/>
<evidence type="ECO:0000259" key="2">
    <source>
        <dbReference type="Pfam" id="PF00582"/>
    </source>
</evidence>
<dbReference type="PANTHER" id="PTHR46268">
    <property type="entry name" value="STRESS RESPONSE PROTEIN NHAX"/>
    <property type="match status" value="1"/>
</dbReference>
<dbReference type="InterPro" id="IPR006015">
    <property type="entry name" value="Universal_stress_UspA"/>
</dbReference>
<dbReference type="Pfam" id="PF00582">
    <property type="entry name" value="Usp"/>
    <property type="match status" value="2"/>
</dbReference>
<sequence length="278" mass="30503">MKDKPAIVIPLDGSITATAALGAAQAVANIIEGVLHIVHATETPLSEDQLLKTLNIDSLQVKCFVLHQIGGDAVDAILKFALNIDARMIVMSSHGHTYNPQHVVGGTAIGIIQHAAMPVMVIRPGIQKLPDVSWTPARMLLPLEGAPEVAAVEQIFSLAKLIEVDVDVLHIVFVGAEQPSEAGALTSPKYIDYPQYDWPAWAEEFINRFGAHRPLEVKLRLFHREGRPGDVMLEFALENNEDLIALSWHGHLEKERAAVVKGILQRTELPILLMRSEE</sequence>
<dbReference type="InterPro" id="IPR006016">
    <property type="entry name" value="UspA"/>
</dbReference>
<protein>
    <recommendedName>
        <fullName evidence="2">UspA domain-containing protein</fullName>
    </recommendedName>
</protein>
<dbReference type="PRINTS" id="PR01438">
    <property type="entry name" value="UNVRSLSTRESS"/>
</dbReference>
<gene>
    <name evidence="3" type="ORF">A2074_06110</name>
</gene>
<dbReference type="Gene3D" id="3.40.50.12370">
    <property type="match status" value="1"/>
</dbReference>
<evidence type="ECO:0000313" key="4">
    <source>
        <dbReference type="Proteomes" id="UP000178086"/>
    </source>
</evidence>
<accession>A0A1F2ULW8</accession>
<dbReference type="PANTHER" id="PTHR46268:SF6">
    <property type="entry name" value="UNIVERSAL STRESS PROTEIN UP12"/>
    <property type="match status" value="1"/>
</dbReference>
<name>A0A1F2ULW8_9ACTN</name>
<dbReference type="SUPFAM" id="SSF52402">
    <property type="entry name" value="Adenine nucleotide alpha hydrolases-like"/>
    <property type="match status" value="2"/>
</dbReference>
<evidence type="ECO:0000256" key="1">
    <source>
        <dbReference type="ARBA" id="ARBA00008791"/>
    </source>
</evidence>
<reference evidence="3 4" key="1">
    <citation type="journal article" date="2016" name="Nat. Commun.">
        <title>Thousands of microbial genomes shed light on interconnected biogeochemical processes in an aquifer system.</title>
        <authorList>
            <person name="Anantharaman K."/>
            <person name="Brown C.T."/>
            <person name="Hug L.A."/>
            <person name="Sharon I."/>
            <person name="Castelle C.J."/>
            <person name="Probst A.J."/>
            <person name="Thomas B.C."/>
            <person name="Singh A."/>
            <person name="Wilkins M.J."/>
            <person name="Karaoz U."/>
            <person name="Brodie E.L."/>
            <person name="Williams K.H."/>
            <person name="Hubbard S.S."/>
            <person name="Banfield J.F."/>
        </authorList>
    </citation>
    <scope>NUCLEOTIDE SEQUENCE [LARGE SCALE GENOMIC DNA]</scope>
</reference>
<dbReference type="Proteomes" id="UP000178086">
    <property type="component" value="Unassembled WGS sequence"/>
</dbReference>
<comment type="similarity">
    <text evidence="1">Belongs to the universal stress protein A family.</text>
</comment>
<feature type="domain" description="UspA" evidence="2">
    <location>
        <begin position="148"/>
        <end position="272"/>
    </location>
</feature>
<dbReference type="CDD" id="cd00293">
    <property type="entry name" value="USP-like"/>
    <property type="match status" value="2"/>
</dbReference>
<dbReference type="EMBL" id="MELI01000055">
    <property type="protein sequence ID" value="OFW33979.1"/>
    <property type="molecule type" value="Genomic_DNA"/>
</dbReference>
<evidence type="ECO:0000313" key="3">
    <source>
        <dbReference type="EMBL" id="OFW33979.1"/>
    </source>
</evidence>
<feature type="domain" description="UspA" evidence="2">
    <location>
        <begin position="57"/>
        <end position="123"/>
    </location>
</feature>
<proteinExistence type="inferred from homology"/>
<comment type="caution">
    <text evidence="3">The sequence shown here is derived from an EMBL/GenBank/DDBJ whole genome shotgun (WGS) entry which is preliminary data.</text>
</comment>
<organism evidence="3 4">
    <name type="scientific">Candidatus Aquicultor primus</name>
    <dbReference type="NCBI Taxonomy" id="1797195"/>
    <lineage>
        <taxon>Bacteria</taxon>
        <taxon>Bacillati</taxon>
        <taxon>Actinomycetota</taxon>
        <taxon>Candidatus Aquicultoria</taxon>
        <taxon>Candidatus Aquicultorales</taxon>
        <taxon>Candidatus Aquicultoraceae</taxon>
        <taxon>Candidatus Aquicultor</taxon>
    </lineage>
</organism>